<dbReference type="RefSeq" id="WP_182552778.1">
    <property type="nucleotide sequence ID" value="NZ_JACGXN010000023.1"/>
</dbReference>
<accession>A0A839EV96</accession>
<dbReference type="AlphaFoldDB" id="A0A839EV96"/>
<dbReference type="CDD" id="cd06464">
    <property type="entry name" value="ACD_sHsps-like"/>
    <property type="match status" value="1"/>
</dbReference>
<dbReference type="EMBL" id="JACGXN010000023">
    <property type="protein sequence ID" value="MBA8882078.1"/>
    <property type="molecule type" value="Genomic_DNA"/>
</dbReference>
<dbReference type="Proteomes" id="UP000549052">
    <property type="component" value="Unassembled WGS sequence"/>
</dbReference>
<protein>
    <submittedName>
        <fullName evidence="4">HSP20 family protein</fullName>
    </submittedName>
</protein>
<dbReference type="Pfam" id="PF00011">
    <property type="entry name" value="HSP20"/>
    <property type="match status" value="1"/>
</dbReference>
<organism evidence="4 5">
    <name type="scientific">Phyllobacterium myrsinacearum</name>
    <dbReference type="NCBI Taxonomy" id="28101"/>
    <lineage>
        <taxon>Bacteria</taxon>
        <taxon>Pseudomonadati</taxon>
        <taxon>Pseudomonadota</taxon>
        <taxon>Alphaproteobacteria</taxon>
        <taxon>Hyphomicrobiales</taxon>
        <taxon>Phyllobacteriaceae</taxon>
        <taxon>Phyllobacterium</taxon>
    </lineage>
</organism>
<dbReference type="InterPro" id="IPR031107">
    <property type="entry name" value="Small_HSP"/>
</dbReference>
<proteinExistence type="inferred from homology"/>
<evidence type="ECO:0000313" key="4">
    <source>
        <dbReference type="EMBL" id="MBA8882078.1"/>
    </source>
</evidence>
<name>A0A839EV96_9HYPH</name>
<dbReference type="PROSITE" id="PS01031">
    <property type="entry name" value="SHSP"/>
    <property type="match status" value="1"/>
</dbReference>
<dbReference type="InterPro" id="IPR008978">
    <property type="entry name" value="HSP20-like_chaperone"/>
</dbReference>
<reference evidence="4 5" key="1">
    <citation type="submission" date="2020-07" db="EMBL/GenBank/DDBJ databases">
        <title>Genomic Encyclopedia of Type Strains, Phase IV (KMG-V): Genome sequencing to study the core and pangenomes of soil and plant-associated prokaryotes.</title>
        <authorList>
            <person name="Whitman W."/>
        </authorList>
    </citation>
    <scope>NUCLEOTIDE SEQUENCE [LARGE SCALE GENOMIC DNA]</scope>
    <source>
        <strain evidence="4 5">AN3</strain>
    </source>
</reference>
<feature type="domain" description="SHSP" evidence="3">
    <location>
        <begin position="49"/>
        <end position="162"/>
    </location>
</feature>
<keyword evidence="5" id="KW-1185">Reference proteome</keyword>
<comment type="caution">
    <text evidence="4">The sequence shown here is derived from an EMBL/GenBank/DDBJ whole genome shotgun (WGS) entry which is preliminary data.</text>
</comment>
<dbReference type="PANTHER" id="PTHR11527">
    <property type="entry name" value="HEAT-SHOCK PROTEIN 20 FAMILY MEMBER"/>
    <property type="match status" value="1"/>
</dbReference>
<evidence type="ECO:0000256" key="1">
    <source>
        <dbReference type="PROSITE-ProRule" id="PRU00285"/>
    </source>
</evidence>
<gene>
    <name evidence="4" type="ORF">FHW16_005826</name>
</gene>
<sequence>MNVNRVIPSQVDHTGRKPLSFKRLRKEINKMFDDFSHGMLSGDHSLGLGTDVHMTLELDVQDHKKHVSISVGLPGVDDKDIDVSISGKSVTISGEKKSRSEGRNGESFITERSFGAFSRSVSLPFDINADKVEAKFSKGVLEIEVEKPQELLHQSKKVPIKG</sequence>
<dbReference type="Gene3D" id="2.60.40.790">
    <property type="match status" value="1"/>
</dbReference>
<evidence type="ECO:0000313" key="5">
    <source>
        <dbReference type="Proteomes" id="UP000549052"/>
    </source>
</evidence>
<evidence type="ECO:0000256" key="2">
    <source>
        <dbReference type="RuleBase" id="RU003616"/>
    </source>
</evidence>
<evidence type="ECO:0000259" key="3">
    <source>
        <dbReference type="PROSITE" id="PS01031"/>
    </source>
</evidence>
<dbReference type="InterPro" id="IPR002068">
    <property type="entry name" value="A-crystallin/Hsp20_dom"/>
</dbReference>
<comment type="similarity">
    <text evidence="1 2">Belongs to the small heat shock protein (HSP20) family.</text>
</comment>
<dbReference type="SUPFAM" id="SSF49764">
    <property type="entry name" value="HSP20-like chaperones"/>
    <property type="match status" value="1"/>
</dbReference>